<dbReference type="Pfam" id="PF04122">
    <property type="entry name" value="CW_binding_2"/>
    <property type="match status" value="3"/>
</dbReference>
<name>A0ABU1U121_9BACL</name>
<dbReference type="EC" id="3.5.1.28" evidence="3"/>
<dbReference type="Gene3D" id="3.40.630.40">
    <property type="entry name" value="Zn-dependent exopeptidases"/>
    <property type="match status" value="1"/>
</dbReference>
<dbReference type="Pfam" id="PF01520">
    <property type="entry name" value="Amidase_3"/>
    <property type="match status" value="1"/>
</dbReference>
<dbReference type="Gene3D" id="3.40.50.12090">
    <property type="match status" value="2"/>
</dbReference>
<dbReference type="InterPro" id="IPR007253">
    <property type="entry name" value="Cell_wall-bd_2"/>
</dbReference>
<dbReference type="InterPro" id="IPR051922">
    <property type="entry name" value="Bact_Sporulation_Assoc"/>
</dbReference>
<accession>A0ABU1U121</accession>
<feature type="domain" description="MurNAc-LAA" evidence="2">
    <location>
        <begin position="374"/>
        <end position="485"/>
    </location>
</feature>
<keyword evidence="1" id="KW-0732">Signal</keyword>
<keyword evidence="3" id="KW-0378">Hydrolase</keyword>
<evidence type="ECO:0000259" key="2">
    <source>
        <dbReference type="SMART" id="SM00646"/>
    </source>
</evidence>
<evidence type="ECO:0000313" key="3">
    <source>
        <dbReference type="EMBL" id="MDR7073180.1"/>
    </source>
</evidence>
<sequence>MLRKCILTLFLGGIFLLFNQPQAEAAAPRIDGKDRFEVAVNISKKGWSTSKTVVLTNYLAYADALSASPLAYKKNAPILLTQNQFLTPSTKNEIYRLRSKEAVIIGGTGSISNNVINELKSMGLTVTRIDGKDRFVVAQNISRQLSNKGIAVIAYGLNFPDALAIAPYAAKNEYPILLTGNGSLPSATAAALREKNITKTYIIGGEASVSNAVKSQLPSPTRIGGANRFEVAENVIRQLNLSTASTYLTSGMNFADALTGSVLAAKSNAPLLLTTPTYLPNETKSIIQDKIVKSFTILGGPASVNTNSTLLLGKFVVLDPGHGDFDPGALGDGLKEKDVVLDVGLRTRTKMVSAGAKIIMTRDDDTFIPLADRAKIANSSGADTFISIHANSAGSTASGSETYYNTAYNGAASKELAVEIQKEIIKRMGTSDRGVKEADFYVIKYTKIPSILVELGFITNPSDAAKLGSTTYRQKFADAIFYGTVNYFN</sequence>
<dbReference type="CDD" id="cd02696">
    <property type="entry name" value="MurNAc-LAA"/>
    <property type="match status" value="1"/>
</dbReference>
<reference evidence="3 4" key="1">
    <citation type="submission" date="2023-07" db="EMBL/GenBank/DDBJ databases">
        <title>Sorghum-associated microbial communities from plants grown in Nebraska, USA.</title>
        <authorList>
            <person name="Schachtman D."/>
        </authorList>
    </citation>
    <scope>NUCLEOTIDE SEQUENCE [LARGE SCALE GENOMIC DNA]</scope>
    <source>
        <strain evidence="3 4">BE211</strain>
    </source>
</reference>
<dbReference type="SUPFAM" id="SSF53187">
    <property type="entry name" value="Zn-dependent exopeptidases"/>
    <property type="match status" value="1"/>
</dbReference>
<proteinExistence type="predicted"/>
<protein>
    <submittedName>
        <fullName evidence="3">N-acetylmuramoyl-L-alanine amidase</fullName>
        <ecNumber evidence="3">3.5.1.28</ecNumber>
    </submittedName>
</protein>
<dbReference type="GO" id="GO:0008745">
    <property type="term" value="F:N-acetylmuramoyl-L-alanine amidase activity"/>
    <property type="evidence" value="ECO:0007669"/>
    <property type="project" value="UniProtKB-EC"/>
</dbReference>
<comment type="caution">
    <text evidence="3">The sequence shown here is derived from an EMBL/GenBank/DDBJ whole genome shotgun (WGS) entry which is preliminary data.</text>
</comment>
<feature type="signal peptide" evidence="1">
    <location>
        <begin position="1"/>
        <end position="25"/>
    </location>
</feature>
<dbReference type="SMART" id="SM00646">
    <property type="entry name" value="Ami_3"/>
    <property type="match status" value="1"/>
</dbReference>
<organism evidence="3 4">
    <name type="scientific">Fictibacillus barbaricus</name>
    <dbReference type="NCBI Taxonomy" id="182136"/>
    <lineage>
        <taxon>Bacteria</taxon>
        <taxon>Bacillati</taxon>
        <taxon>Bacillota</taxon>
        <taxon>Bacilli</taxon>
        <taxon>Bacillales</taxon>
        <taxon>Fictibacillaceae</taxon>
        <taxon>Fictibacillus</taxon>
    </lineage>
</organism>
<dbReference type="RefSeq" id="WP_310258688.1">
    <property type="nucleotide sequence ID" value="NZ_JAVDWA010000003.1"/>
</dbReference>
<evidence type="ECO:0000313" key="4">
    <source>
        <dbReference type="Proteomes" id="UP001258181"/>
    </source>
</evidence>
<dbReference type="PANTHER" id="PTHR30032">
    <property type="entry name" value="N-ACETYLMURAMOYL-L-ALANINE AMIDASE-RELATED"/>
    <property type="match status" value="1"/>
</dbReference>
<dbReference type="InterPro" id="IPR002508">
    <property type="entry name" value="MurNAc-LAA_cat"/>
</dbReference>
<evidence type="ECO:0000256" key="1">
    <source>
        <dbReference type="SAM" id="SignalP"/>
    </source>
</evidence>
<gene>
    <name evidence="3" type="ORF">J2X07_002166</name>
</gene>
<keyword evidence="4" id="KW-1185">Reference proteome</keyword>
<dbReference type="PANTHER" id="PTHR30032:SF1">
    <property type="entry name" value="N-ACETYLMURAMOYL-L-ALANINE AMIDASE LYTC"/>
    <property type="match status" value="1"/>
</dbReference>
<dbReference type="EMBL" id="JAVDWA010000003">
    <property type="protein sequence ID" value="MDR7073180.1"/>
    <property type="molecule type" value="Genomic_DNA"/>
</dbReference>
<feature type="chain" id="PRO_5047297315" evidence="1">
    <location>
        <begin position="26"/>
        <end position="489"/>
    </location>
</feature>
<dbReference type="Proteomes" id="UP001258181">
    <property type="component" value="Unassembled WGS sequence"/>
</dbReference>